<dbReference type="PANTHER" id="PTHR31721">
    <property type="entry name" value="OS06G0710300 PROTEIN"/>
    <property type="match status" value="1"/>
</dbReference>
<feature type="transmembrane region" description="Helical" evidence="2">
    <location>
        <begin position="152"/>
        <end position="169"/>
    </location>
</feature>
<dbReference type="InterPro" id="IPR005134">
    <property type="entry name" value="UPF0114"/>
</dbReference>
<name>C6XA18_METGS</name>
<dbReference type="EMBL" id="CP001674">
    <property type="protein sequence ID" value="ACT51559.1"/>
    <property type="molecule type" value="Genomic_DNA"/>
</dbReference>
<dbReference type="PANTHER" id="PTHR31721:SF4">
    <property type="entry name" value="OS06G0710300 PROTEIN"/>
    <property type="match status" value="1"/>
</dbReference>
<reference evidence="4" key="1">
    <citation type="submission" date="2009-07" db="EMBL/GenBank/DDBJ databases">
        <title>Complete sequence of chromosome of Methylovorus sp. SIP3-4.</title>
        <authorList>
            <person name="Lucas S."/>
            <person name="Copeland A."/>
            <person name="Lapidus A."/>
            <person name="Glavina del Rio T."/>
            <person name="Tice H."/>
            <person name="Bruce D."/>
            <person name="Goodwin L."/>
            <person name="Pitluck S."/>
            <person name="Clum A."/>
            <person name="Larimer F."/>
            <person name="Land M."/>
            <person name="Hauser L."/>
            <person name="Kyrpides N."/>
            <person name="Mikhailova N."/>
            <person name="Kayluzhnaya M."/>
            <person name="Chistoserdova L."/>
        </authorList>
    </citation>
    <scope>NUCLEOTIDE SEQUENCE [LARGE SCALE GENOMIC DNA]</scope>
    <source>
        <strain evidence="4">SIP3-4</strain>
    </source>
</reference>
<evidence type="ECO:0000313" key="3">
    <source>
        <dbReference type="EMBL" id="ACT51559.1"/>
    </source>
</evidence>
<feature type="transmembrane region" description="Helical" evidence="2">
    <location>
        <begin position="128"/>
        <end position="146"/>
    </location>
</feature>
<feature type="transmembrane region" description="Helical" evidence="2">
    <location>
        <begin position="78"/>
        <end position="97"/>
    </location>
</feature>
<evidence type="ECO:0000256" key="1">
    <source>
        <dbReference type="SAM" id="MobiDB-lite"/>
    </source>
</evidence>
<evidence type="ECO:0008006" key="5">
    <source>
        <dbReference type="Google" id="ProtNLM"/>
    </source>
</evidence>
<gene>
    <name evidence="3" type="ordered locus">Msip34_2317</name>
</gene>
<dbReference type="RefSeq" id="WP_015830860.1">
    <property type="nucleotide sequence ID" value="NC_012969.1"/>
</dbReference>
<protein>
    <recommendedName>
        <fullName evidence="5">YqhA family protein</fullName>
    </recommendedName>
</protein>
<dbReference type="HOGENOM" id="CLU_066743_4_0_4"/>
<dbReference type="STRING" id="582744.Msip34_2317"/>
<keyword evidence="2" id="KW-0812">Transmembrane</keyword>
<dbReference type="KEGG" id="mei:Msip34_2317"/>
<evidence type="ECO:0000313" key="4">
    <source>
        <dbReference type="Proteomes" id="UP000002743"/>
    </source>
</evidence>
<keyword evidence="2" id="KW-0472">Membrane</keyword>
<feature type="transmembrane region" description="Helical" evidence="2">
    <location>
        <begin position="21"/>
        <end position="45"/>
    </location>
</feature>
<keyword evidence="2" id="KW-1133">Transmembrane helix</keyword>
<evidence type="ECO:0000256" key="2">
    <source>
        <dbReference type="SAM" id="Phobius"/>
    </source>
</evidence>
<sequence length="207" mass="23059">MKWLEQVFEGILWKSRFVVMLAVVASLLAGFAIFYIATVDVFFLIKHVAHYADPDLTNEIRKTLHDDTVSHVVEVVDGYLLATIMLIFSLGLYELFISDIDAAQGSKASSRVLVIHDLDDLKNRLAKVIVMIMIVSLFEHALKMKMTDPQDLLTFGGSIALIGLALFLMHRGEHHPASAQHAEPHHGEPHPVQHSAEHQPHSPTGKS</sequence>
<dbReference type="eggNOG" id="COG2862">
    <property type="taxonomic scope" value="Bacteria"/>
</dbReference>
<dbReference type="Proteomes" id="UP000002743">
    <property type="component" value="Chromosome"/>
</dbReference>
<organism evidence="3 4">
    <name type="scientific">Methylovorus glucosotrophus (strain SIP3-4)</name>
    <dbReference type="NCBI Taxonomy" id="582744"/>
    <lineage>
        <taxon>Bacteria</taxon>
        <taxon>Pseudomonadati</taxon>
        <taxon>Pseudomonadota</taxon>
        <taxon>Betaproteobacteria</taxon>
        <taxon>Nitrosomonadales</taxon>
        <taxon>Methylophilaceae</taxon>
        <taxon>Methylovorus</taxon>
    </lineage>
</organism>
<feature type="region of interest" description="Disordered" evidence="1">
    <location>
        <begin position="176"/>
        <end position="207"/>
    </location>
</feature>
<dbReference type="PIRSF" id="PIRSF026509">
    <property type="entry name" value="UCP026509"/>
    <property type="match status" value="1"/>
</dbReference>
<dbReference type="OrthoDB" id="9794066at2"/>
<dbReference type="AlphaFoldDB" id="C6XA18"/>
<dbReference type="Pfam" id="PF03350">
    <property type="entry name" value="UPF0114"/>
    <property type="match status" value="1"/>
</dbReference>
<keyword evidence="4" id="KW-1185">Reference proteome</keyword>
<accession>C6XA18</accession>
<proteinExistence type="predicted"/>
<feature type="compositionally biased region" description="Basic and acidic residues" evidence="1">
    <location>
        <begin position="176"/>
        <end position="200"/>
    </location>
</feature>
<reference evidence="3 4" key="2">
    <citation type="journal article" date="2011" name="J. Bacteriol.">
        <title>Genomes of three methylotrophs from a single niche uncover genetic and metabolic divergence of Methylophilaceae.</title>
        <authorList>
            <person name="Lapidus A."/>
            <person name="Clum A."/>
            <person name="Labutti K."/>
            <person name="Kaluzhnaya M.G."/>
            <person name="Lim S."/>
            <person name="Beck D.A."/>
            <person name="Glavina Del Rio T."/>
            <person name="Nolan M."/>
            <person name="Mavromatis K."/>
            <person name="Huntemann M."/>
            <person name="Lucas S."/>
            <person name="Lidstrom M.E."/>
            <person name="Ivanova N."/>
            <person name="Chistoserdova L."/>
        </authorList>
    </citation>
    <scope>NUCLEOTIDE SEQUENCE [LARGE SCALE GENOMIC DNA]</scope>
    <source>
        <strain evidence="3 4">SIP3-4</strain>
    </source>
</reference>